<proteinExistence type="predicted"/>
<dbReference type="OrthoDB" id="4818969at2759"/>
<name>A0A1G4ASQ5_9PEZI</name>
<protein>
    <recommendedName>
        <fullName evidence="2">C2H2-type domain-containing protein</fullName>
    </recommendedName>
</protein>
<dbReference type="GeneID" id="34565708"/>
<dbReference type="PROSITE" id="PS00028">
    <property type="entry name" value="ZINC_FINGER_C2H2_1"/>
    <property type="match status" value="1"/>
</dbReference>
<dbReference type="EMBL" id="MJBS01000158">
    <property type="protein sequence ID" value="OHE92123.1"/>
    <property type="molecule type" value="Genomic_DNA"/>
</dbReference>
<feature type="compositionally biased region" description="Acidic residues" evidence="1">
    <location>
        <begin position="232"/>
        <end position="244"/>
    </location>
</feature>
<dbReference type="RefSeq" id="XP_022469293.1">
    <property type="nucleotide sequence ID" value="XM_022624198.1"/>
</dbReference>
<evidence type="ECO:0000259" key="2">
    <source>
        <dbReference type="PROSITE" id="PS00028"/>
    </source>
</evidence>
<reference evidence="3 4" key="1">
    <citation type="submission" date="2016-09" db="EMBL/GenBank/DDBJ databases">
        <authorList>
            <person name="Capua I."/>
            <person name="De Benedictis P."/>
            <person name="Joannis T."/>
            <person name="Lombin L.H."/>
            <person name="Cattoli G."/>
        </authorList>
    </citation>
    <scope>NUCLEOTIDE SEQUENCE [LARGE SCALE GENOMIC DNA]</scope>
    <source>
        <strain evidence="3 4">IMI 309357</strain>
    </source>
</reference>
<keyword evidence="4" id="KW-1185">Reference proteome</keyword>
<evidence type="ECO:0000313" key="3">
    <source>
        <dbReference type="EMBL" id="OHE92123.1"/>
    </source>
</evidence>
<comment type="caution">
    <text evidence="3">The sequence shown here is derived from an EMBL/GenBank/DDBJ whole genome shotgun (WGS) entry which is preliminary data.</text>
</comment>
<evidence type="ECO:0000313" key="4">
    <source>
        <dbReference type="Proteomes" id="UP000176998"/>
    </source>
</evidence>
<accession>A0A1G4ASQ5</accession>
<dbReference type="AlphaFoldDB" id="A0A1G4ASQ5"/>
<gene>
    <name evidence="3" type="ORF">CORC01_12578</name>
</gene>
<dbReference type="InterPro" id="IPR013087">
    <property type="entry name" value="Znf_C2H2_type"/>
</dbReference>
<feature type="region of interest" description="Disordered" evidence="1">
    <location>
        <begin position="171"/>
        <end position="244"/>
    </location>
</feature>
<feature type="compositionally biased region" description="Low complexity" evidence="1">
    <location>
        <begin position="185"/>
        <end position="199"/>
    </location>
</feature>
<organism evidence="3 4">
    <name type="scientific">Colletotrichum orchidophilum</name>
    <dbReference type="NCBI Taxonomy" id="1209926"/>
    <lineage>
        <taxon>Eukaryota</taxon>
        <taxon>Fungi</taxon>
        <taxon>Dikarya</taxon>
        <taxon>Ascomycota</taxon>
        <taxon>Pezizomycotina</taxon>
        <taxon>Sordariomycetes</taxon>
        <taxon>Hypocreomycetidae</taxon>
        <taxon>Glomerellales</taxon>
        <taxon>Glomerellaceae</taxon>
        <taxon>Colletotrichum</taxon>
    </lineage>
</organism>
<feature type="compositionally biased region" description="Polar residues" evidence="1">
    <location>
        <begin position="200"/>
        <end position="228"/>
    </location>
</feature>
<dbReference type="Proteomes" id="UP000176998">
    <property type="component" value="Unassembled WGS sequence"/>
</dbReference>
<evidence type="ECO:0000256" key="1">
    <source>
        <dbReference type="SAM" id="MobiDB-lite"/>
    </source>
</evidence>
<sequence length="244" mass="25585">MSFSIETYLAAGIRGLRAATGMSYDEIFEQVFQALNHIRQQAAESGEIEPFTEPYSPVLPDTPGPAPIDLTTAPGENAVNASNPVPAQPGNQITMPLLASATPQPTAPSSSSAPVAVAPAAQPGVFMNPYTGLPRKDSDEGANLWPCEYAGCACSYTRRYTVIEHMVAKHGMAAPPKRASRPRRAATANASSSEQAQQAGPSNAPQDNQAGPSGSATQNQQAGPSESASQEDQMDVDMEDEDIL</sequence>
<feature type="domain" description="C2H2-type" evidence="2">
    <location>
        <begin position="147"/>
        <end position="170"/>
    </location>
</feature>